<dbReference type="Pfam" id="PF00359">
    <property type="entry name" value="PTS_EIIA_2"/>
    <property type="match status" value="1"/>
</dbReference>
<dbReference type="Gene3D" id="3.40.930.10">
    <property type="entry name" value="Mannitol-specific EII, Chain A"/>
    <property type="match status" value="1"/>
</dbReference>
<organism evidence="30 31">
    <name type="scientific">Peribacillus deserti</name>
    <dbReference type="NCBI Taxonomy" id="673318"/>
    <lineage>
        <taxon>Bacteria</taxon>
        <taxon>Bacillati</taxon>
        <taxon>Bacillota</taxon>
        <taxon>Bacilli</taxon>
        <taxon>Bacillales</taxon>
        <taxon>Bacillaceae</taxon>
        <taxon>Peribacillus</taxon>
    </lineage>
</organism>
<keyword evidence="18 26" id="KW-1133">Transmembrane helix</keyword>
<dbReference type="PROSITE" id="PS00372">
    <property type="entry name" value="PTS_EIIA_TYPE_2_HIS"/>
    <property type="match status" value="1"/>
</dbReference>
<evidence type="ECO:0000256" key="12">
    <source>
        <dbReference type="ARBA" id="ARBA00022553"/>
    </source>
</evidence>
<evidence type="ECO:0000256" key="21">
    <source>
        <dbReference type="ARBA" id="ARBA00030684"/>
    </source>
</evidence>
<dbReference type="NCBIfam" id="NF011663">
    <property type="entry name" value="PRK15083.1"/>
    <property type="match status" value="1"/>
</dbReference>
<evidence type="ECO:0000313" key="30">
    <source>
        <dbReference type="EMBL" id="PLT30036.1"/>
    </source>
</evidence>
<feature type="transmembrane region" description="Helical" evidence="26">
    <location>
        <begin position="25"/>
        <end position="44"/>
    </location>
</feature>
<feature type="domain" description="PTS EIIC type-2" evidence="29">
    <location>
        <begin position="13"/>
        <end position="338"/>
    </location>
</feature>
<evidence type="ECO:0000256" key="9">
    <source>
        <dbReference type="ARBA" id="ARBA00022448"/>
    </source>
</evidence>
<evidence type="ECO:0000256" key="18">
    <source>
        <dbReference type="ARBA" id="ARBA00022989"/>
    </source>
</evidence>
<feature type="transmembrane region" description="Helical" evidence="26">
    <location>
        <begin position="80"/>
        <end position="112"/>
    </location>
</feature>
<dbReference type="CDD" id="cd05567">
    <property type="entry name" value="PTS_IIB_mannitol"/>
    <property type="match status" value="1"/>
</dbReference>
<keyword evidence="19 26" id="KW-0472">Membrane</keyword>
<dbReference type="InterPro" id="IPR003352">
    <property type="entry name" value="PTS_EIIC"/>
</dbReference>
<keyword evidence="11" id="KW-0997">Cell inner membrane</keyword>
<dbReference type="NCBIfam" id="TIGR00851">
    <property type="entry name" value="mtlA"/>
    <property type="match status" value="1"/>
</dbReference>
<dbReference type="PROSITE" id="PS51094">
    <property type="entry name" value="PTS_EIIA_TYPE_2"/>
    <property type="match status" value="1"/>
</dbReference>
<accession>A0A2N5M6P4</accession>
<dbReference type="InterPro" id="IPR013014">
    <property type="entry name" value="PTS_EIIC_2"/>
</dbReference>
<feature type="region of interest" description="Disordered" evidence="25">
    <location>
        <begin position="480"/>
        <end position="518"/>
    </location>
</feature>
<dbReference type="GO" id="GO:0005886">
    <property type="term" value="C:plasma membrane"/>
    <property type="evidence" value="ECO:0007669"/>
    <property type="project" value="UniProtKB-SubCell"/>
</dbReference>
<dbReference type="PANTHER" id="PTHR30181:SF2">
    <property type="entry name" value="PTS SYSTEM MANNITOL-SPECIFIC EIICBA COMPONENT"/>
    <property type="match status" value="1"/>
</dbReference>
<evidence type="ECO:0000256" key="16">
    <source>
        <dbReference type="ARBA" id="ARBA00022692"/>
    </source>
</evidence>
<dbReference type="OrthoDB" id="9814222at2"/>
<dbReference type="InterPro" id="IPR016152">
    <property type="entry name" value="PTrfase/Anion_transptr"/>
</dbReference>
<dbReference type="InterPro" id="IPR029503">
    <property type="entry name" value="PTS_EIIB_mannitol"/>
</dbReference>
<evidence type="ECO:0000256" key="7">
    <source>
        <dbReference type="ARBA" id="ARBA00015039"/>
    </source>
</evidence>
<evidence type="ECO:0000256" key="4">
    <source>
        <dbReference type="ARBA" id="ARBA00011738"/>
    </source>
</evidence>
<evidence type="ECO:0000256" key="20">
    <source>
        <dbReference type="ARBA" id="ARBA00029908"/>
    </source>
</evidence>
<comment type="subcellular location">
    <subcellularLocation>
        <location evidence="3">Cell inner membrane</location>
        <topology evidence="3">Multi-pass membrane protein</topology>
    </subcellularLocation>
</comment>
<dbReference type="RefSeq" id="WP_101641560.1">
    <property type="nucleotide sequence ID" value="NZ_PGUY01000029.1"/>
</dbReference>
<keyword evidence="15" id="KW-0598">Phosphotransferase system</keyword>
<evidence type="ECO:0000256" key="17">
    <source>
        <dbReference type="ARBA" id="ARBA00022777"/>
    </source>
</evidence>
<dbReference type="PANTHER" id="PTHR30181">
    <property type="entry name" value="MANNITOL PERMEASE IIC COMPONENT"/>
    <property type="match status" value="1"/>
</dbReference>
<keyword evidence="14" id="KW-0808">Transferase</keyword>
<evidence type="ECO:0000259" key="28">
    <source>
        <dbReference type="PROSITE" id="PS51099"/>
    </source>
</evidence>
<dbReference type="InterPro" id="IPR013011">
    <property type="entry name" value="PTS_EIIB_2"/>
</dbReference>
<dbReference type="Proteomes" id="UP000234748">
    <property type="component" value="Unassembled WGS sequence"/>
</dbReference>
<evidence type="ECO:0000256" key="11">
    <source>
        <dbReference type="ARBA" id="ARBA00022519"/>
    </source>
</evidence>
<comment type="catalytic activity">
    <reaction evidence="1">
        <text>D-mannitol(out) + N(pros)-phospho-L-histidyl-[protein] = D-mannitol 1-phosphate(in) + L-histidyl-[protein]</text>
        <dbReference type="Rhea" id="RHEA:33363"/>
        <dbReference type="Rhea" id="RHEA-COMP:9745"/>
        <dbReference type="Rhea" id="RHEA-COMP:9746"/>
        <dbReference type="ChEBI" id="CHEBI:16899"/>
        <dbReference type="ChEBI" id="CHEBI:29979"/>
        <dbReference type="ChEBI" id="CHEBI:61381"/>
        <dbReference type="ChEBI" id="CHEBI:64837"/>
        <dbReference type="EC" id="2.7.1.197"/>
    </reaction>
</comment>
<dbReference type="GO" id="GO:0090563">
    <property type="term" value="F:protein-phosphocysteine-sugar phosphotransferase activity"/>
    <property type="evidence" value="ECO:0007669"/>
    <property type="project" value="TreeGrafter"/>
</dbReference>
<feature type="transmembrane region" description="Helical" evidence="26">
    <location>
        <begin position="270"/>
        <end position="294"/>
    </location>
</feature>
<evidence type="ECO:0000313" key="31">
    <source>
        <dbReference type="Proteomes" id="UP000234748"/>
    </source>
</evidence>
<evidence type="ECO:0000256" key="19">
    <source>
        <dbReference type="ARBA" id="ARBA00023136"/>
    </source>
</evidence>
<evidence type="ECO:0000256" key="13">
    <source>
        <dbReference type="ARBA" id="ARBA00022597"/>
    </source>
</evidence>
<dbReference type="EC" id="2.7.1.197" evidence="5"/>
<dbReference type="Pfam" id="PF02378">
    <property type="entry name" value="PTS_EIIC"/>
    <property type="match status" value="1"/>
</dbReference>
<dbReference type="Pfam" id="PF02302">
    <property type="entry name" value="PTS_IIB"/>
    <property type="match status" value="1"/>
</dbReference>
<dbReference type="EMBL" id="PGUY01000029">
    <property type="protein sequence ID" value="PLT30036.1"/>
    <property type="molecule type" value="Genomic_DNA"/>
</dbReference>
<evidence type="ECO:0000256" key="8">
    <source>
        <dbReference type="ARBA" id="ARBA00021825"/>
    </source>
</evidence>
<keyword evidence="17" id="KW-0418">Kinase</keyword>
<evidence type="ECO:0000256" key="2">
    <source>
        <dbReference type="ARBA" id="ARBA00002434"/>
    </source>
</evidence>
<dbReference type="SUPFAM" id="SSF52794">
    <property type="entry name" value="PTS system IIB component-like"/>
    <property type="match status" value="1"/>
</dbReference>
<dbReference type="GO" id="GO:0022872">
    <property type="term" value="F:protein-N(PI)-phosphohistidine-mannitol phosphotransferase system transmembrane transporter activity"/>
    <property type="evidence" value="ECO:0007669"/>
    <property type="project" value="InterPro"/>
</dbReference>
<feature type="transmembrane region" description="Helical" evidence="26">
    <location>
        <begin position="314"/>
        <end position="337"/>
    </location>
</feature>
<dbReference type="GO" id="GO:0016301">
    <property type="term" value="F:kinase activity"/>
    <property type="evidence" value="ECO:0007669"/>
    <property type="project" value="UniProtKB-KW"/>
</dbReference>
<sequence>MAQTNIKVAVQKFGNFLSSMVMPNISAFIAWGLITALFIPTGFLPNESLAKMVGPMVTYLLPLLIGYTGGKLIHDHRGGVVGAIATMGVIAGADIPMFLGAMAMGPLGGYVIKKFDQAIEGRVKAGFEMLVNNFSAGILGGLLAILSFLAVGPAVDAFTGWLVGGVDWLVDAGLLPLTSIIIEPAKVLFLNNAINHGVLSPIGIEQVKQNGQSILFLLEANPGPGIGVLLAYCIFGKGTARRSAPGAAIIHFFGGIHEIYFPYILMKPMLFLAVILGGMSGVFTLVLLGGGLFAPSSPGSIIAISAVTPHNAGAFIANFAGVIVAGVVSFIVSAFVLKTGKQTDENIEEAARKMQEMKGKKSSVADVFAGNPGTMPENVNKIIFACDAGMGSSAMGASLLRKKVKAAGLDISVTNTAINNLPSDAQIVITQEELTPRAKNKVPNAYHISVDNFLSSPEYDSLIGRLQNKDQDELKDIVEDAEANVPGVREDSIEPSLDSKEPSDNEKMRAGSDAAEEDNDLLREENVFMNQEFATKEEAIRFAGRALVNAGYVEESYVEAMIARDEMTSTYMGNDVAIPHGTEEAKKAVLKSGFTVLQVPNGVDFDGQKARLIFGIAGKDGTHLEILSGIAVTCSDMENIERMVNAKTARELMNIINENK</sequence>
<dbReference type="InterPro" id="IPR002178">
    <property type="entry name" value="PTS_EIIA_type-2_dom"/>
</dbReference>
<evidence type="ECO:0000256" key="5">
    <source>
        <dbReference type="ARBA" id="ARBA00011909"/>
    </source>
</evidence>
<evidence type="ECO:0000256" key="6">
    <source>
        <dbReference type="ARBA" id="ARBA00014783"/>
    </source>
</evidence>
<evidence type="ECO:0000256" key="22">
    <source>
        <dbReference type="ARBA" id="ARBA00030956"/>
    </source>
</evidence>
<feature type="domain" description="PTS EIIA type-2" evidence="27">
    <location>
        <begin position="520"/>
        <end position="659"/>
    </location>
</feature>
<dbReference type="InterPro" id="IPR036095">
    <property type="entry name" value="PTS_EIIB-like_sf"/>
</dbReference>
<evidence type="ECO:0000256" key="26">
    <source>
        <dbReference type="SAM" id="Phobius"/>
    </source>
</evidence>
<dbReference type="InterPro" id="IPR003501">
    <property type="entry name" value="PTS_EIIB_2/3"/>
</dbReference>
<evidence type="ECO:0000256" key="15">
    <source>
        <dbReference type="ARBA" id="ARBA00022683"/>
    </source>
</evidence>
<dbReference type="GO" id="GO:0009401">
    <property type="term" value="P:phosphoenolpyruvate-dependent sugar phosphotransferase system"/>
    <property type="evidence" value="ECO:0007669"/>
    <property type="project" value="UniProtKB-KW"/>
</dbReference>
<dbReference type="InterPro" id="IPR004718">
    <property type="entry name" value="PTS_IIC_mtl"/>
</dbReference>
<gene>
    <name evidence="30" type="ORF">CUU66_09815</name>
</gene>
<evidence type="ECO:0000256" key="10">
    <source>
        <dbReference type="ARBA" id="ARBA00022475"/>
    </source>
</evidence>
<keyword evidence="16 26" id="KW-0812">Transmembrane</keyword>
<keyword evidence="9" id="KW-0813">Transport</keyword>
<dbReference type="Gene3D" id="3.40.50.2300">
    <property type="match status" value="1"/>
</dbReference>
<feature type="domain" description="PTS EIIB type-2" evidence="28">
    <location>
        <begin position="380"/>
        <end position="474"/>
    </location>
</feature>
<keyword evidence="12" id="KW-0597">Phosphoprotein</keyword>
<dbReference type="SUPFAM" id="SSF55804">
    <property type="entry name" value="Phoshotransferase/anion transport protein"/>
    <property type="match status" value="1"/>
</dbReference>
<evidence type="ECO:0000256" key="25">
    <source>
        <dbReference type="SAM" id="MobiDB-lite"/>
    </source>
</evidence>
<name>A0A2N5M6P4_9BACI</name>
<comment type="subunit">
    <text evidence="4">Homodimer.</text>
</comment>
<evidence type="ECO:0000256" key="1">
    <source>
        <dbReference type="ARBA" id="ARBA00001655"/>
    </source>
</evidence>
<feature type="transmembrane region" description="Helical" evidence="26">
    <location>
        <begin position="133"/>
        <end position="155"/>
    </location>
</feature>
<comment type="caution">
    <text evidence="30">The sequence shown here is derived from an EMBL/GenBank/DDBJ whole genome shotgun (WGS) entry which is preliminary data.</text>
</comment>
<dbReference type="PROSITE" id="PS51099">
    <property type="entry name" value="PTS_EIIB_TYPE_2"/>
    <property type="match status" value="1"/>
</dbReference>
<evidence type="ECO:0000259" key="29">
    <source>
        <dbReference type="PROSITE" id="PS51104"/>
    </source>
</evidence>
<evidence type="ECO:0000256" key="14">
    <source>
        <dbReference type="ARBA" id="ARBA00022679"/>
    </source>
</evidence>
<reference evidence="30 31" key="1">
    <citation type="submission" date="2017-11" db="EMBL/GenBank/DDBJ databases">
        <title>Comparitive Functional Genomics of Dry Heat Resistant strains isolated from the Viking Spacecraft.</title>
        <authorList>
            <person name="Seuylemezian A."/>
            <person name="Cooper K."/>
            <person name="Vaishampayan P."/>
        </authorList>
    </citation>
    <scope>NUCLEOTIDE SEQUENCE [LARGE SCALE GENOMIC DNA]</scope>
    <source>
        <strain evidence="30 31">V1-29</strain>
    </source>
</reference>
<keyword evidence="31" id="KW-1185">Reference proteome</keyword>
<comment type="function">
    <text evidence="2">The phosphoenolpyruvate-dependent sugar phosphotransferase system (sugar PTS), a major carbohydrate active transport system, catalyzes the phosphorylation of incoming sugar substrates concomitantly with their translocation across the cell membrane. The enzyme II CmtAB PTS system is involved in D-mannitol transport.</text>
</comment>
<feature type="compositionally biased region" description="Basic and acidic residues" evidence="25">
    <location>
        <begin position="488"/>
        <end position="510"/>
    </location>
</feature>
<keyword evidence="10" id="KW-1003">Cell membrane</keyword>
<dbReference type="CDD" id="cd00211">
    <property type="entry name" value="PTS_IIA_fru"/>
    <property type="match status" value="1"/>
</dbReference>
<proteinExistence type="predicted"/>
<keyword evidence="13" id="KW-0762">Sugar transport</keyword>
<evidence type="ECO:0000256" key="23">
    <source>
        <dbReference type="ARBA" id="ARBA00030962"/>
    </source>
</evidence>
<dbReference type="AlphaFoldDB" id="A0A2N5M6P4"/>
<dbReference type="FunFam" id="3.40.50.2300:FF:000047">
    <property type="entry name" value="PTS system mannitol-specific transporter subunit IICBA"/>
    <property type="match status" value="1"/>
</dbReference>
<evidence type="ECO:0000259" key="27">
    <source>
        <dbReference type="PROSITE" id="PS51094"/>
    </source>
</evidence>
<evidence type="ECO:0000256" key="24">
    <source>
        <dbReference type="ARBA" id="ARBA00033349"/>
    </source>
</evidence>
<dbReference type="InterPro" id="IPR050893">
    <property type="entry name" value="Sugar_PTS"/>
</dbReference>
<protein>
    <recommendedName>
        <fullName evidence="6">Mannitol-specific phosphotransferase enzyme IIA component</fullName>
        <ecNumber evidence="5">2.7.1.197</ecNumber>
    </recommendedName>
    <alternativeName>
        <fullName evidence="22">EIIA</fullName>
    </alternativeName>
    <alternativeName>
        <fullName evidence="24">EIICB-Mtl</fullName>
    </alternativeName>
    <alternativeName>
        <fullName evidence="21">EIICBA-Mtl</fullName>
    </alternativeName>
    <alternativeName>
        <fullName evidence="23">EIII</fullName>
    </alternativeName>
    <alternativeName>
        <fullName evidence="20">PTS system mannitol-specific EIIA component</fullName>
    </alternativeName>
    <alternativeName>
        <fullName evidence="8">PTS system mannitol-specific EIICB component</fullName>
    </alternativeName>
    <alternativeName>
        <fullName evidence="7">PTS system mannitol-specific EIICBA component</fullName>
    </alternativeName>
</protein>
<evidence type="ECO:0000256" key="3">
    <source>
        <dbReference type="ARBA" id="ARBA00004429"/>
    </source>
</evidence>
<dbReference type="PROSITE" id="PS51104">
    <property type="entry name" value="PTS_EIIC_TYPE_2"/>
    <property type="match status" value="1"/>
</dbReference>